<evidence type="ECO:0000259" key="3">
    <source>
        <dbReference type="Pfam" id="PF00496"/>
    </source>
</evidence>
<evidence type="ECO:0000313" key="4">
    <source>
        <dbReference type="EMBL" id="CDT31408.1"/>
    </source>
</evidence>
<dbReference type="GO" id="GO:1904680">
    <property type="term" value="F:peptide transmembrane transporter activity"/>
    <property type="evidence" value="ECO:0007669"/>
    <property type="project" value="TreeGrafter"/>
</dbReference>
<dbReference type="PIRSF" id="PIRSF002741">
    <property type="entry name" value="MppA"/>
    <property type="match status" value="1"/>
</dbReference>
<dbReference type="InterPro" id="IPR039424">
    <property type="entry name" value="SBP_5"/>
</dbReference>
<name>A0A822MU38_9VIBR</name>
<dbReference type="CDD" id="cd08497">
    <property type="entry name" value="MbnE-like"/>
    <property type="match status" value="1"/>
</dbReference>
<evidence type="ECO:0000256" key="1">
    <source>
        <dbReference type="ARBA" id="ARBA00022729"/>
    </source>
</evidence>
<gene>
    <name evidence="4" type="ORF">VCR5J5_240210</name>
</gene>
<reference evidence="5" key="1">
    <citation type="submission" date="2014-06" db="EMBL/GenBank/DDBJ databases">
        <authorList>
            <person name="Le Roux Frederique"/>
        </authorList>
    </citation>
    <scope>NUCLEOTIDE SEQUENCE [LARGE SCALE GENOMIC DNA]</scope>
    <source>
        <strain evidence="5">J5-5</strain>
    </source>
</reference>
<evidence type="ECO:0000313" key="5">
    <source>
        <dbReference type="Proteomes" id="UP000049495"/>
    </source>
</evidence>
<comment type="caution">
    <text evidence="4">The sequence shown here is derived from an EMBL/GenBank/DDBJ whole genome shotgun (WGS) entry which is preliminary data.</text>
</comment>
<feature type="chain" id="PRO_5032751980" evidence="2">
    <location>
        <begin position="19"/>
        <end position="608"/>
    </location>
</feature>
<feature type="domain" description="Solute-binding protein family 5" evidence="3">
    <location>
        <begin position="90"/>
        <end position="478"/>
    </location>
</feature>
<accession>A0A822MU38</accession>
<organism evidence="4 5">
    <name type="scientific">Vibrio crassostreae</name>
    <dbReference type="NCBI Taxonomy" id="246167"/>
    <lineage>
        <taxon>Bacteria</taxon>
        <taxon>Pseudomonadati</taxon>
        <taxon>Pseudomonadota</taxon>
        <taxon>Gammaproteobacteria</taxon>
        <taxon>Vibrionales</taxon>
        <taxon>Vibrionaceae</taxon>
        <taxon>Vibrio</taxon>
    </lineage>
</organism>
<dbReference type="AlphaFoldDB" id="A0A822MU38"/>
<dbReference type="EMBL" id="CCJV01000083">
    <property type="protein sequence ID" value="CDT31408.1"/>
    <property type="molecule type" value="Genomic_DNA"/>
</dbReference>
<dbReference type="GO" id="GO:0042884">
    <property type="term" value="P:microcin transport"/>
    <property type="evidence" value="ECO:0007669"/>
    <property type="project" value="TreeGrafter"/>
</dbReference>
<dbReference type="GO" id="GO:0043190">
    <property type="term" value="C:ATP-binding cassette (ABC) transporter complex"/>
    <property type="evidence" value="ECO:0007669"/>
    <property type="project" value="InterPro"/>
</dbReference>
<dbReference type="GO" id="GO:0030288">
    <property type="term" value="C:outer membrane-bounded periplasmic space"/>
    <property type="evidence" value="ECO:0007669"/>
    <property type="project" value="TreeGrafter"/>
</dbReference>
<dbReference type="Proteomes" id="UP000049495">
    <property type="component" value="Unassembled WGS sequence"/>
</dbReference>
<protein>
    <submittedName>
        <fullName evidence="4">Putative ABC-type oligopeptide/dipeptide transport system, periplasmic component</fullName>
    </submittedName>
</protein>
<evidence type="ECO:0000256" key="2">
    <source>
        <dbReference type="SAM" id="SignalP"/>
    </source>
</evidence>
<dbReference type="Gene3D" id="3.10.105.10">
    <property type="entry name" value="Dipeptide-binding Protein, Domain 3"/>
    <property type="match status" value="1"/>
</dbReference>
<proteinExistence type="predicted"/>
<dbReference type="InterPro" id="IPR030678">
    <property type="entry name" value="Peptide/Ni-bd"/>
</dbReference>
<sequence length="608" mass="70248">MMYRYGLFALLLSFLAQAQQTPNNLEWQSNWDDPVFASEEAKRGGTLRSFMPSFPQTLRSVGPDANSGIRFYLMDGTPKLAQRHPNTDNWIPQLANEWAFGNDHQTVYFKLNPDAKWSDGEAVTADDYLFMLTYYRSKDIIDPWYSDFFRNSITTVEKFDDYTISITMAEPKSNDELMALINMPSHGVQPRPKHHFVDINDGNKDGMDDNFVRKYNFKPEPTTSPYFISKVNKGRSITFSHVGDSWWGYGNKYYKNRFNVEKLRIKVIRDSDIARKHFEKGKLDTFAMVQPQLWHEKTNSEPFSHGFIQKFWGFNQRPQGAGGLWINTSMPLLNDINVRKGITYATDFDGMIKNVLRGDYSRKPHAMGFGHGKYDLEGVEPPPFRPELAIGYFESAGFDNIGSDGIRMNANGLRLSFKITYGYNIWTPRIAYLKEQAKLAGLELDLNLVDGSAAFKFILEKKHQLAFLNMGGGEIPAYKEYFHSTNANRTQTNNHTNFSSPELDQKIEAFISEFDMERKQQLSQNIQRKIKDAYVIVPGYMVPYTRDAYWRWIKFPKNPMTKKTGSMFNILDTSNFWIDTDLKEETQLASKEGKAYPPITIIDDRYKL</sequence>
<dbReference type="GO" id="GO:0015833">
    <property type="term" value="P:peptide transport"/>
    <property type="evidence" value="ECO:0007669"/>
    <property type="project" value="TreeGrafter"/>
</dbReference>
<dbReference type="Gene3D" id="3.40.190.10">
    <property type="entry name" value="Periplasmic binding protein-like II"/>
    <property type="match status" value="1"/>
</dbReference>
<dbReference type="PANTHER" id="PTHR30290:SF64">
    <property type="entry name" value="ABC TRANSPORTER PERIPLASMIC BINDING PROTEIN"/>
    <property type="match status" value="1"/>
</dbReference>
<dbReference type="SUPFAM" id="SSF53850">
    <property type="entry name" value="Periplasmic binding protein-like II"/>
    <property type="match status" value="1"/>
</dbReference>
<keyword evidence="1 2" id="KW-0732">Signal</keyword>
<dbReference type="PANTHER" id="PTHR30290">
    <property type="entry name" value="PERIPLASMIC BINDING COMPONENT OF ABC TRANSPORTER"/>
    <property type="match status" value="1"/>
</dbReference>
<dbReference type="InterPro" id="IPR000914">
    <property type="entry name" value="SBP_5_dom"/>
</dbReference>
<feature type="signal peptide" evidence="2">
    <location>
        <begin position="1"/>
        <end position="18"/>
    </location>
</feature>
<dbReference type="Pfam" id="PF00496">
    <property type="entry name" value="SBP_bac_5"/>
    <property type="match status" value="1"/>
</dbReference>